<dbReference type="RefSeq" id="XP_038779231.1">
    <property type="nucleotide sequence ID" value="XM_038923303.1"/>
</dbReference>
<gene>
    <name evidence="2" type="ORF">FOA43_003024</name>
</gene>
<protein>
    <submittedName>
        <fullName evidence="2">Uncharacterized protein</fullName>
    </submittedName>
</protein>
<dbReference type="AlphaFoldDB" id="A0A875S2U6"/>
<reference evidence="2" key="1">
    <citation type="submission" date="2020-10" db="EMBL/GenBank/DDBJ databases">
        <authorList>
            <person name="Roach M.J.R."/>
        </authorList>
    </citation>
    <scope>NUCLEOTIDE SEQUENCE</scope>
    <source>
        <strain evidence="2">CBS 1945</strain>
    </source>
</reference>
<accession>A0A875S2U6</accession>
<dbReference type="EMBL" id="CP064814">
    <property type="protein sequence ID" value="QPG75666.1"/>
    <property type="molecule type" value="Genomic_DNA"/>
</dbReference>
<evidence type="ECO:0000313" key="2">
    <source>
        <dbReference type="EMBL" id="QPG75666.1"/>
    </source>
</evidence>
<name>A0A875S2U6_EENNA</name>
<dbReference type="GeneID" id="62196425"/>
<feature type="coiled-coil region" evidence="1">
    <location>
        <begin position="175"/>
        <end position="202"/>
    </location>
</feature>
<organism evidence="2 3">
    <name type="scientific">Eeniella nana</name>
    <name type="common">Yeast</name>
    <name type="synonym">Brettanomyces nanus</name>
    <dbReference type="NCBI Taxonomy" id="13502"/>
    <lineage>
        <taxon>Eukaryota</taxon>
        <taxon>Fungi</taxon>
        <taxon>Dikarya</taxon>
        <taxon>Ascomycota</taxon>
        <taxon>Saccharomycotina</taxon>
        <taxon>Pichiomycetes</taxon>
        <taxon>Pichiales</taxon>
        <taxon>Pichiaceae</taxon>
        <taxon>Brettanomyces</taxon>
    </lineage>
</organism>
<keyword evidence="3" id="KW-1185">Reference proteome</keyword>
<evidence type="ECO:0000256" key="1">
    <source>
        <dbReference type="SAM" id="Coils"/>
    </source>
</evidence>
<keyword evidence="1" id="KW-0175">Coiled coil</keyword>
<proteinExistence type="predicted"/>
<evidence type="ECO:0000313" key="3">
    <source>
        <dbReference type="Proteomes" id="UP000662931"/>
    </source>
</evidence>
<dbReference type="KEGG" id="bnn:FOA43_003024"/>
<dbReference type="Proteomes" id="UP000662931">
    <property type="component" value="Chromosome 3"/>
</dbReference>
<dbReference type="OrthoDB" id="3993783at2759"/>
<sequence>MQQVLDLDLNNYLKVKGKLIDLISMARTNELDSISEPELEGIQKELNFISFRSKLNAKMDALMCVRLVQEYEQFDEVTSTKFMKQIDEQVILGKEIGKNVQRAEELLLRRRELSDIVADYMKKSGVIRLKKKEIEELFGDEVDSNSVIKGGRLLSKKSDEYEFQIEKRASFKQSCKELQESIDEKINRCEMMKNDIEQVKDSWKTLGEKLLRVVEILKN</sequence>